<dbReference type="SUPFAM" id="SSF53474">
    <property type="entry name" value="alpha/beta-Hydrolases"/>
    <property type="match status" value="1"/>
</dbReference>
<dbReference type="Proteomes" id="UP000534388">
    <property type="component" value="Unassembled WGS sequence"/>
</dbReference>
<dbReference type="InterPro" id="IPR005152">
    <property type="entry name" value="Lipase_secreted"/>
</dbReference>
<dbReference type="PANTHER" id="PTHR34853:SF1">
    <property type="entry name" value="LIPASE 5"/>
    <property type="match status" value="1"/>
</dbReference>
<gene>
    <name evidence="2" type="ORF">H3H37_19220</name>
</gene>
<reference evidence="2 3" key="1">
    <citation type="submission" date="2020-07" db="EMBL/GenBank/DDBJ databases">
        <title>Novel species isolated from subtropical streams in China.</title>
        <authorList>
            <person name="Lu H."/>
        </authorList>
    </citation>
    <scope>NUCLEOTIDE SEQUENCE [LARGE SCALE GENOMIC DNA]</scope>
    <source>
        <strain evidence="2 3">LX20W</strain>
    </source>
</reference>
<dbReference type="GO" id="GO:0004806">
    <property type="term" value="F:triacylglycerol lipase activity"/>
    <property type="evidence" value="ECO:0007669"/>
    <property type="project" value="InterPro"/>
</dbReference>
<dbReference type="AlphaFoldDB" id="A0A7W2IDE4"/>
<dbReference type="Gene3D" id="3.40.50.1820">
    <property type="entry name" value="alpha/beta hydrolase"/>
    <property type="match status" value="1"/>
</dbReference>
<feature type="signal peptide" evidence="1">
    <location>
        <begin position="1"/>
        <end position="17"/>
    </location>
</feature>
<evidence type="ECO:0000313" key="2">
    <source>
        <dbReference type="EMBL" id="MBA5639195.1"/>
    </source>
</evidence>
<comment type="caution">
    <text evidence="2">The sequence shown here is derived from an EMBL/GenBank/DDBJ whole genome shotgun (WGS) entry which is preliminary data.</text>
</comment>
<dbReference type="PROSITE" id="PS51257">
    <property type="entry name" value="PROKAR_LIPOPROTEIN"/>
    <property type="match status" value="1"/>
</dbReference>
<dbReference type="RefSeq" id="WP_182165533.1">
    <property type="nucleotide sequence ID" value="NZ_JACEZT010000014.1"/>
</dbReference>
<evidence type="ECO:0000256" key="1">
    <source>
        <dbReference type="SAM" id="SignalP"/>
    </source>
</evidence>
<keyword evidence="1" id="KW-0732">Signal</keyword>
<name>A0A7W2IDE4_9BURK</name>
<dbReference type="PANTHER" id="PTHR34853">
    <property type="match status" value="1"/>
</dbReference>
<dbReference type="EMBL" id="JACEZT010000014">
    <property type="protein sequence ID" value="MBA5639195.1"/>
    <property type="molecule type" value="Genomic_DNA"/>
</dbReference>
<sequence>MRSILMAGAAGALLALTGCGPGTPGGTANPATTAGTLMQAPPLRVASLNRDDLAAQLGATSDGQQLLAMAGAPACGVDFHYFQYRTTGGAAEPTSASGALMLPTGGAGCSGPRPVLLYTHGTAVTRGYNIAAINDPSNEGWAESAIMAAFFAAHGYIVVASNYAGYDSSPLPYHPYTNAEQQSHEMVDALAAARAALAAGLPAGVSDNGQLFITGYSEGGHVAMATHRAMEAAGMHVTAAAPMSGPYAMLAFGDAVFAHGDVGFGGSIYYPLVINSYQHAYGNLYATPADVYDATYANGIAALLPGQYSASTLFSTGKLPMLAIFDSATPRTGDAALDAALAAPDATLNPIAALGFGQPALFRNSFRTAYARDALATPDGALQPGGDLMPPSAEPASPMRRALKKNDLRGWQPRAPQMLCGGMNDPDVNYPVNTLTMQGLWAPQVASGQVRVVDVDPTSHGERASAGQVASVVGGIVAQVVMAAPEASSAQQSAAVRTAVASYFSATPAGSAQGAMALGLASVAAQAVDYFRAQGVTRADELATHVGEAIMANYHYPLVQTACEVAAQAYFAGFVKEAKQ</sequence>
<dbReference type="GO" id="GO:0016042">
    <property type="term" value="P:lipid catabolic process"/>
    <property type="evidence" value="ECO:0007669"/>
    <property type="project" value="InterPro"/>
</dbReference>
<organism evidence="2 3">
    <name type="scientific">Rugamonas brunnea</name>
    <dbReference type="NCBI Taxonomy" id="2758569"/>
    <lineage>
        <taxon>Bacteria</taxon>
        <taxon>Pseudomonadati</taxon>
        <taxon>Pseudomonadota</taxon>
        <taxon>Betaproteobacteria</taxon>
        <taxon>Burkholderiales</taxon>
        <taxon>Oxalobacteraceae</taxon>
        <taxon>Telluria group</taxon>
        <taxon>Rugamonas</taxon>
    </lineage>
</organism>
<dbReference type="InterPro" id="IPR029058">
    <property type="entry name" value="AB_hydrolase_fold"/>
</dbReference>
<proteinExistence type="predicted"/>
<keyword evidence="3" id="KW-1185">Reference proteome</keyword>
<protein>
    <submittedName>
        <fullName evidence="2">Alpha/beta hydrolase</fullName>
    </submittedName>
</protein>
<evidence type="ECO:0000313" key="3">
    <source>
        <dbReference type="Proteomes" id="UP000534388"/>
    </source>
</evidence>
<accession>A0A7W2IDE4</accession>
<feature type="chain" id="PRO_5031146356" evidence="1">
    <location>
        <begin position="18"/>
        <end position="580"/>
    </location>
</feature>
<keyword evidence="2" id="KW-0378">Hydrolase</keyword>